<protein>
    <submittedName>
        <fullName evidence="1">Uncharacterized protein</fullName>
    </submittedName>
</protein>
<proteinExistence type="predicted"/>
<dbReference type="EMBL" id="JAAQYK010000001">
    <property type="protein sequence ID" value="NNA43148.1"/>
    <property type="molecule type" value="Genomic_DNA"/>
</dbReference>
<dbReference type="Proteomes" id="UP000583279">
    <property type="component" value="Unassembled WGS sequence"/>
</dbReference>
<accession>A0A7Y1PXU4</accession>
<organism evidence="1 2">
    <name type="scientific">Pseudomonas lactis</name>
    <dbReference type="NCBI Taxonomy" id="1615674"/>
    <lineage>
        <taxon>Bacteria</taxon>
        <taxon>Pseudomonadati</taxon>
        <taxon>Pseudomonadota</taxon>
        <taxon>Gammaproteobacteria</taxon>
        <taxon>Pseudomonadales</taxon>
        <taxon>Pseudomonadaceae</taxon>
        <taxon>Pseudomonas</taxon>
    </lineage>
</organism>
<comment type="caution">
    <text evidence="1">The sequence shown here is derived from an EMBL/GenBank/DDBJ whole genome shotgun (WGS) entry which is preliminary data.</text>
</comment>
<reference evidence="1 2" key="1">
    <citation type="journal article" date="2020" name="Front. Microbiol.">
        <title>Genetic Organization of the aprX-lipA2 Operon Affects the Proteolytic Potential of Pseudomonas Species in Milk.</title>
        <authorList>
            <person name="Maier C."/>
            <person name="Huptas C."/>
            <person name="von Neubeck M."/>
            <person name="Scherer S."/>
            <person name="Wenning M."/>
            <person name="Lucking G."/>
        </authorList>
    </citation>
    <scope>NUCLEOTIDE SEQUENCE [LARGE SCALE GENOMIC DNA]</scope>
    <source>
        <strain evidence="1 2">WS 4997</strain>
    </source>
</reference>
<evidence type="ECO:0000313" key="1">
    <source>
        <dbReference type="EMBL" id="NNA43148.1"/>
    </source>
</evidence>
<sequence length="1158" mass="128408">MEDFHALALTWDTALPVTLKPTSTFVSERQALLTEGDRNLIEQLTSLLCAPASQALAAPIHPIPIAPGSLLGQWSAAFGKSINAKGFRAWADAQGITPKSLRVQNSTLSATVGNQPKTFKMADASGWWAHANPIIFISQLIDPMGLGLPLIDPQPQAITLTWPLNLVLAFHGFPMPANHLQAQTIVEELRTLGRFPGFDDNGRSKSMIYAELTEQSQDSQQLADALALITLDSEAYSPLDIYRTRLQLTSDSRLARTLKQAASLLQAIMDENDLGTNTQATTGVYFNFQLQQLAVPHIDNEQEWSFLDPANHDARWDTLVSLSKQLGLDLYLNHSLSVAAALQAYAIERPWSVSAINALVGRLRQVPKPAVPVVLNARRSFAELYRYQHYVGVLNDRHTLHTALAKAIDDGAMLSPDGLDRLISADPDALEATVKKAYGQLTVLTDDSAFLALRVSERIDPSSHMILSATGSLSACDLDGKWVSLTDAVLEQPRLATLLRQLQDLAAKTGGYLRTDNTVTLAQALKLYHFSLPRTLEEALVTLQRLEVIQPLSVSDRAWWRALKPSTGWQATAWQLSTSERQQVLTISDAFMTDKDGLLFEVLGGVDLAGKSVADVHAEADFLLMRVLASSLAQQLGERLSNALHWHGGHAGESTESGSRNALILAALILSLDPEPHVHPTRINSIDWQDDYHWGESASFTRHQIEASLHGLNAPVAALATHLLLCGKSPHLLVRDIPESTPCQSSQAWVLFRQYVSYMEKVVQGSSRQLSYQQIMSLAYLPPEGTWKNFLESHEAAGPVLDWAEANGVLGTQARTGSLALNTARQALNFQRARLASTLRTFAQPIVTLRQTALQDLRKVYPGNPLLETPLLMWLPENSPFSEEGRFEDVHTGPKYSFVDLHMAGSLDAASNRWHSSNPAIKYREMAKRFHLLGQINRVFSTAFDKKLQQLKAAYGESIRYWLSHLTLPRREAMEYGNVQFFSVSRRGPRDSTEVGRLAVLVYVAYFTERYFYECFPRQMLIRPRRELNYTQVMRAVDTATHQAWMRFDWQAYAHGTPPAKVALTAVDTSLVLNMLDHKLPSADSIPAPDSLGRRVPRTLDSPRSYALTKIIVEQHLLHDSLALSQQAKLPISLQAAANGSDPWADYLRDLALEPQEA</sequence>
<dbReference type="AlphaFoldDB" id="A0A7Y1PXU4"/>
<name>A0A7Y1PXU4_9PSED</name>
<dbReference type="RefSeq" id="WP_169855280.1">
    <property type="nucleotide sequence ID" value="NZ_JAAQYK010000001.1"/>
</dbReference>
<evidence type="ECO:0000313" key="2">
    <source>
        <dbReference type="Proteomes" id="UP000583279"/>
    </source>
</evidence>
<gene>
    <name evidence="1" type="ORF">HBO18_03315</name>
</gene>